<dbReference type="RefSeq" id="WP_126637347.1">
    <property type="nucleotide sequence ID" value="NZ_BIFH01000017.1"/>
</dbReference>
<organism evidence="1 2">
    <name type="scientific">Embleya hyalina</name>
    <dbReference type="NCBI Taxonomy" id="516124"/>
    <lineage>
        <taxon>Bacteria</taxon>
        <taxon>Bacillati</taxon>
        <taxon>Actinomycetota</taxon>
        <taxon>Actinomycetes</taxon>
        <taxon>Kitasatosporales</taxon>
        <taxon>Streptomycetaceae</taxon>
        <taxon>Embleya</taxon>
    </lineage>
</organism>
<sequence>MEYPAAFALLAALDNAEGEVFARVRGTYAPHLNKTRGLPVALVRSVIRHGSGTDLMKVAARNPHERVTAEVFAQARPAVAVLRFLRHCGSHDELSYLRPMAETTALLDRHLGADPRAWSRLLALLPNARGTVAETIEAAGAGAGGREAIPAPPAAIAVEWRQLLLSAHPEHLAALVAHLRPRTLLDLVHFGAVLPVEVVAETVRRATARQRRTLAAAEYPRAEVFDALIELGEPGLNAVVYANSRVGDRERNLIMAAAGTVPLDPTTVARVLRSDNVRYRRPAVWSGDPSLVRAALLRVRHSTVVVSEAVETWERGGIAALRPLFHNRYRNEQHEPFVSPVQRGVLLGALLGLWDRHGPAEAERLIDDLPLRPGVAAKLRAMCAQGDAGRTRMREECRRAFDKRALRVVRREPLGFRVGAPGHPRTGWPVLLAAHAEEPLDGATARTLSAFPGCPAEILAAADDGTVLRARWPVRGRWCSATGQDHVYTNEARRLRVESAKIPGLAEQVFSGLVPAGKALDVYDRIQRYGPDASLVGAQRERMLAYLREYLGEGIEPRVVAARLAPSFAGTLPELLATAAAAAG</sequence>
<dbReference type="OrthoDB" id="4349950at2"/>
<proteinExistence type="predicted"/>
<evidence type="ECO:0000313" key="1">
    <source>
        <dbReference type="EMBL" id="GCD95205.1"/>
    </source>
</evidence>
<keyword evidence="2" id="KW-1185">Reference proteome</keyword>
<reference evidence="1 2" key="1">
    <citation type="submission" date="2018-12" db="EMBL/GenBank/DDBJ databases">
        <title>Draft genome sequence of Embleya hyalina NBRC 13850T.</title>
        <authorList>
            <person name="Komaki H."/>
            <person name="Hosoyama A."/>
            <person name="Kimura A."/>
            <person name="Ichikawa N."/>
            <person name="Tamura T."/>
        </authorList>
    </citation>
    <scope>NUCLEOTIDE SEQUENCE [LARGE SCALE GENOMIC DNA]</scope>
    <source>
        <strain evidence="1 2">NBRC 13850</strain>
    </source>
</reference>
<accession>A0A401YKS1</accession>
<dbReference type="EMBL" id="BIFH01000017">
    <property type="protein sequence ID" value="GCD95205.1"/>
    <property type="molecule type" value="Genomic_DNA"/>
</dbReference>
<comment type="caution">
    <text evidence="1">The sequence shown here is derived from an EMBL/GenBank/DDBJ whole genome shotgun (WGS) entry which is preliminary data.</text>
</comment>
<gene>
    <name evidence="1" type="ORF">EHYA_02875</name>
</gene>
<name>A0A401YKS1_9ACTN</name>
<dbReference type="AlphaFoldDB" id="A0A401YKS1"/>
<protein>
    <submittedName>
        <fullName evidence="1">Uncharacterized protein</fullName>
    </submittedName>
</protein>
<evidence type="ECO:0000313" key="2">
    <source>
        <dbReference type="Proteomes" id="UP000286931"/>
    </source>
</evidence>
<dbReference type="Proteomes" id="UP000286931">
    <property type="component" value="Unassembled WGS sequence"/>
</dbReference>